<keyword evidence="3" id="KW-1185">Reference proteome</keyword>
<gene>
    <name evidence="2" type="ORF">niasHT_017928</name>
</gene>
<evidence type="ECO:0000313" key="3">
    <source>
        <dbReference type="Proteomes" id="UP001620626"/>
    </source>
</evidence>
<dbReference type="AlphaFoldDB" id="A0ABD2LIU2"/>
<proteinExistence type="predicted"/>
<evidence type="ECO:0000256" key="1">
    <source>
        <dbReference type="SAM" id="MobiDB-lite"/>
    </source>
</evidence>
<dbReference type="Proteomes" id="UP001620626">
    <property type="component" value="Unassembled WGS sequence"/>
</dbReference>
<reference evidence="2 3" key="1">
    <citation type="submission" date="2024-10" db="EMBL/GenBank/DDBJ databases">
        <authorList>
            <person name="Kim D."/>
        </authorList>
    </citation>
    <scope>NUCLEOTIDE SEQUENCE [LARGE SCALE GENOMIC DNA]</scope>
    <source>
        <strain evidence="2">BH-2024</strain>
    </source>
</reference>
<protein>
    <submittedName>
        <fullName evidence="2">Uncharacterized protein</fullName>
    </submittedName>
</protein>
<evidence type="ECO:0000313" key="2">
    <source>
        <dbReference type="EMBL" id="KAL3115084.1"/>
    </source>
</evidence>
<comment type="caution">
    <text evidence="2">The sequence shown here is derived from an EMBL/GenBank/DDBJ whole genome shotgun (WGS) entry which is preliminary data.</text>
</comment>
<accession>A0ABD2LIU2</accession>
<dbReference type="EMBL" id="JBICBT010000397">
    <property type="protein sequence ID" value="KAL3115084.1"/>
    <property type="molecule type" value="Genomic_DNA"/>
</dbReference>
<organism evidence="2 3">
    <name type="scientific">Heterodera trifolii</name>
    <dbReference type="NCBI Taxonomy" id="157864"/>
    <lineage>
        <taxon>Eukaryota</taxon>
        <taxon>Metazoa</taxon>
        <taxon>Ecdysozoa</taxon>
        <taxon>Nematoda</taxon>
        <taxon>Chromadorea</taxon>
        <taxon>Rhabditida</taxon>
        <taxon>Tylenchina</taxon>
        <taxon>Tylenchomorpha</taxon>
        <taxon>Tylenchoidea</taxon>
        <taxon>Heteroderidae</taxon>
        <taxon>Heteroderinae</taxon>
        <taxon>Heterodera</taxon>
    </lineage>
</organism>
<name>A0ABD2LIU2_9BILA</name>
<sequence length="97" mass="11069">MKRVEDVPSSSSSATPEEHTTAAAAAASSTIRSCDGALKRQRRQSWDFKSMSHFEDHHLRKQQQQQQESQEAASLMYGEDALIDRAMMEWKLMVKQQ</sequence>
<feature type="region of interest" description="Disordered" evidence="1">
    <location>
        <begin position="1"/>
        <end position="36"/>
    </location>
</feature>
<feature type="compositionally biased region" description="Low complexity" evidence="1">
    <location>
        <begin position="8"/>
        <end position="30"/>
    </location>
</feature>